<dbReference type="Gene3D" id="3.10.450.50">
    <property type="match status" value="1"/>
</dbReference>
<protein>
    <recommendedName>
        <fullName evidence="1">SnoaL-like domain-containing protein</fullName>
    </recommendedName>
</protein>
<feature type="domain" description="SnoaL-like" evidence="1">
    <location>
        <begin position="14"/>
        <end position="96"/>
    </location>
</feature>
<gene>
    <name evidence="2" type="ORF">Dsi01nite_024100</name>
</gene>
<organism evidence="2 3">
    <name type="scientific">Dactylosporangium siamense</name>
    <dbReference type="NCBI Taxonomy" id="685454"/>
    <lineage>
        <taxon>Bacteria</taxon>
        <taxon>Bacillati</taxon>
        <taxon>Actinomycetota</taxon>
        <taxon>Actinomycetes</taxon>
        <taxon>Micromonosporales</taxon>
        <taxon>Micromonosporaceae</taxon>
        <taxon>Dactylosporangium</taxon>
    </lineage>
</organism>
<accession>A0A919PI55</accession>
<evidence type="ECO:0000313" key="2">
    <source>
        <dbReference type="EMBL" id="GIG44369.1"/>
    </source>
</evidence>
<dbReference type="Proteomes" id="UP000660611">
    <property type="component" value="Unassembled WGS sequence"/>
</dbReference>
<evidence type="ECO:0000313" key="3">
    <source>
        <dbReference type="Proteomes" id="UP000660611"/>
    </source>
</evidence>
<sequence length="115" mass="12351">MTTTAKTPEDLTRLFVERANAGDAEGLAALYERDAVLAYPPGETTVGRAAIQAVCAAMIKHVPHFELEPLTPTIVNGDLALTGTRSADGKGGRVQVVRRQPDGGWLRVIDRPEQD</sequence>
<dbReference type="Pfam" id="PF12680">
    <property type="entry name" value="SnoaL_2"/>
    <property type="match status" value="1"/>
</dbReference>
<dbReference type="InterPro" id="IPR037401">
    <property type="entry name" value="SnoaL-like"/>
</dbReference>
<dbReference type="InterPro" id="IPR032710">
    <property type="entry name" value="NTF2-like_dom_sf"/>
</dbReference>
<comment type="caution">
    <text evidence="2">The sequence shown here is derived from an EMBL/GenBank/DDBJ whole genome shotgun (WGS) entry which is preliminary data.</text>
</comment>
<name>A0A919PI55_9ACTN</name>
<reference evidence="2" key="1">
    <citation type="submission" date="2021-01" db="EMBL/GenBank/DDBJ databases">
        <title>Whole genome shotgun sequence of Dactylosporangium siamense NBRC 106093.</title>
        <authorList>
            <person name="Komaki H."/>
            <person name="Tamura T."/>
        </authorList>
    </citation>
    <scope>NUCLEOTIDE SEQUENCE</scope>
    <source>
        <strain evidence="2">NBRC 106093</strain>
    </source>
</reference>
<dbReference type="SUPFAM" id="SSF54427">
    <property type="entry name" value="NTF2-like"/>
    <property type="match status" value="1"/>
</dbReference>
<evidence type="ECO:0000259" key="1">
    <source>
        <dbReference type="Pfam" id="PF12680"/>
    </source>
</evidence>
<keyword evidence="3" id="KW-1185">Reference proteome</keyword>
<dbReference type="EMBL" id="BONQ01000035">
    <property type="protein sequence ID" value="GIG44369.1"/>
    <property type="molecule type" value="Genomic_DNA"/>
</dbReference>
<dbReference type="AlphaFoldDB" id="A0A919PI55"/>
<dbReference type="RefSeq" id="WP_203846202.1">
    <property type="nucleotide sequence ID" value="NZ_BAAAVW010000001.1"/>
</dbReference>
<proteinExistence type="predicted"/>